<dbReference type="GO" id="GO:0033745">
    <property type="term" value="F:L-methionine-(R)-S-oxide reductase activity"/>
    <property type="evidence" value="ECO:0007669"/>
    <property type="project" value="UniProtKB-EC"/>
</dbReference>
<keyword evidence="3" id="KW-0560">Oxidoreductase</keyword>
<evidence type="ECO:0000256" key="3">
    <source>
        <dbReference type="ARBA" id="ARBA00023002"/>
    </source>
</evidence>
<dbReference type="Proteomes" id="UP000283210">
    <property type="component" value="Chromosome 23"/>
</dbReference>
<dbReference type="Gene3D" id="2.170.150.20">
    <property type="entry name" value="Peptide methionine sulfoxide reductase"/>
    <property type="match status" value="1"/>
</dbReference>
<dbReference type="InterPro" id="IPR028427">
    <property type="entry name" value="Met_Sox_Rdtase_MsrB"/>
</dbReference>
<dbReference type="GO" id="GO:0006979">
    <property type="term" value="P:response to oxidative stress"/>
    <property type="evidence" value="ECO:0007669"/>
    <property type="project" value="InterPro"/>
</dbReference>
<dbReference type="AlphaFoldDB" id="A0A3S2MDM4"/>
<dbReference type="EMBL" id="CM012459">
    <property type="protein sequence ID" value="RVE56841.1"/>
    <property type="molecule type" value="Genomic_DNA"/>
</dbReference>
<accession>A0A3S2MDM4</accession>
<evidence type="ECO:0000313" key="7">
    <source>
        <dbReference type="EMBL" id="RVE56841.1"/>
    </source>
</evidence>
<feature type="region of interest" description="Disordered" evidence="5">
    <location>
        <begin position="56"/>
        <end position="81"/>
    </location>
</feature>
<keyword evidence="8" id="KW-1185">Reference proteome</keyword>
<reference evidence="7 8" key="2">
    <citation type="submission" date="2019-01" db="EMBL/GenBank/DDBJ databases">
        <title>A chromosome length genome reference of the Java medaka (oryzias javanicus).</title>
        <authorList>
            <person name="Herpin A."/>
            <person name="Takehana Y."/>
            <person name="Naruse K."/>
            <person name="Ansai S."/>
            <person name="Kawaguchi M."/>
        </authorList>
    </citation>
    <scope>NUCLEOTIDE SEQUENCE [LARGE SCALE GENOMIC DNA]</scope>
    <source>
        <strain evidence="7">RS831</strain>
        <tissue evidence="7">Whole body</tissue>
    </source>
</reference>
<dbReference type="GO" id="GO:0033743">
    <property type="term" value="F:peptide-methionine (R)-S-oxide reductase activity"/>
    <property type="evidence" value="ECO:0007669"/>
    <property type="project" value="InterPro"/>
</dbReference>
<evidence type="ECO:0000256" key="5">
    <source>
        <dbReference type="SAM" id="MobiDB-lite"/>
    </source>
</evidence>
<dbReference type="PROSITE" id="PS51790">
    <property type="entry name" value="MSRB"/>
    <property type="match status" value="1"/>
</dbReference>
<sequence length="81" mass="8450">MKEDSITLTDDFSHGMHRVEATCSQCGAHLGHLFDDGPRPTGKRYCINSASLDFQPKDADSTGPAGAGAAGAPESDGKTEL</sequence>
<dbReference type="InterPro" id="IPR011057">
    <property type="entry name" value="Mss4-like_sf"/>
</dbReference>
<comment type="similarity">
    <text evidence="1">Belongs to the MsrB Met sulfoxide reductase family.</text>
</comment>
<proteinExistence type="inferred from homology"/>
<dbReference type="PANTHER" id="PTHR10173">
    <property type="entry name" value="METHIONINE SULFOXIDE REDUCTASE"/>
    <property type="match status" value="1"/>
</dbReference>
<comment type="catalytic activity">
    <reaction evidence="4">
        <text>[thioredoxin]-disulfide + L-methionine + H2O = L-methionine (R)-S-oxide + [thioredoxin]-dithiol</text>
        <dbReference type="Rhea" id="RHEA:21260"/>
        <dbReference type="Rhea" id="RHEA-COMP:10698"/>
        <dbReference type="Rhea" id="RHEA-COMP:10700"/>
        <dbReference type="ChEBI" id="CHEBI:15377"/>
        <dbReference type="ChEBI" id="CHEBI:29950"/>
        <dbReference type="ChEBI" id="CHEBI:50058"/>
        <dbReference type="ChEBI" id="CHEBI:57844"/>
        <dbReference type="ChEBI" id="CHEBI:58773"/>
        <dbReference type="EC" id="1.8.4.14"/>
    </reaction>
</comment>
<dbReference type="OrthoDB" id="44061at2759"/>
<dbReference type="PANTHER" id="PTHR10173:SF56">
    <property type="entry name" value="METHIONINE-R-SULFOXIDE REDUCTASE B3"/>
    <property type="match status" value="1"/>
</dbReference>
<evidence type="ECO:0000256" key="1">
    <source>
        <dbReference type="ARBA" id="ARBA00007174"/>
    </source>
</evidence>
<evidence type="ECO:0000313" key="8">
    <source>
        <dbReference type="Proteomes" id="UP000283210"/>
    </source>
</evidence>
<gene>
    <name evidence="7" type="ORF">OJAV_G00225220</name>
</gene>
<dbReference type="Pfam" id="PF01641">
    <property type="entry name" value="SelR"/>
    <property type="match status" value="1"/>
</dbReference>
<reference evidence="7 8" key="1">
    <citation type="submission" date="2018-11" db="EMBL/GenBank/DDBJ databases">
        <authorList>
            <person name="Lopez-Roques C."/>
            <person name="Donnadieu C."/>
            <person name="Bouchez O."/>
            <person name="Klopp C."/>
            <person name="Cabau C."/>
            <person name="Zahm M."/>
        </authorList>
    </citation>
    <scope>NUCLEOTIDE SEQUENCE [LARGE SCALE GENOMIC DNA]</scope>
    <source>
        <strain evidence="7">RS831</strain>
        <tissue evidence="7">Whole body</tissue>
    </source>
</reference>
<dbReference type="SUPFAM" id="SSF51316">
    <property type="entry name" value="Mss4-like"/>
    <property type="match status" value="1"/>
</dbReference>
<protein>
    <recommendedName>
        <fullName evidence="2">L-methionine (R)-S-oxide reductase</fullName>
        <ecNumber evidence="2">1.8.4.14</ecNumber>
    </recommendedName>
</protein>
<feature type="domain" description="MsrB" evidence="6">
    <location>
        <begin position="1"/>
        <end position="57"/>
    </location>
</feature>
<evidence type="ECO:0000259" key="6">
    <source>
        <dbReference type="PROSITE" id="PS51790"/>
    </source>
</evidence>
<dbReference type="GO" id="GO:0005737">
    <property type="term" value="C:cytoplasm"/>
    <property type="evidence" value="ECO:0007669"/>
    <property type="project" value="TreeGrafter"/>
</dbReference>
<name>A0A3S2MDM4_ORYJA</name>
<evidence type="ECO:0000256" key="4">
    <source>
        <dbReference type="ARBA" id="ARBA00049261"/>
    </source>
</evidence>
<evidence type="ECO:0000256" key="2">
    <source>
        <dbReference type="ARBA" id="ARBA00012498"/>
    </source>
</evidence>
<dbReference type="InterPro" id="IPR002579">
    <property type="entry name" value="Met_Sox_Rdtase_MsrB_dom"/>
</dbReference>
<dbReference type="GO" id="GO:0030091">
    <property type="term" value="P:protein repair"/>
    <property type="evidence" value="ECO:0007669"/>
    <property type="project" value="InterPro"/>
</dbReference>
<organism evidence="7 8">
    <name type="scientific">Oryzias javanicus</name>
    <name type="common">Javanese ricefish</name>
    <name type="synonym">Aplocheilus javanicus</name>
    <dbReference type="NCBI Taxonomy" id="123683"/>
    <lineage>
        <taxon>Eukaryota</taxon>
        <taxon>Metazoa</taxon>
        <taxon>Chordata</taxon>
        <taxon>Craniata</taxon>
        <taxon>Vertebrata</taxon>
        <taxon>Euteleostomi</taxon>
        <taxon>Actinopterygii</taxon>
        <taxon>Neopterygii</taxon>
        <taxon>Teleostei</taxon>
        <taxon>Neoteleostei</taxon>
        <taxon>Acanthomorphata</taxon>
        <taxon>Ovalentaria</taxon>
        <taxon>Atherinomorphae</taxon>
        <taxon>Beloniformes</taxon>
        <taxon>Adrianichthyidae</taxon>
        <taxon>Oryziinae</taxon>
        <taxon>Oryzias</taxon>
    </lineage>
</organism>
<dbReference type="EC" id="1.8.4.14" evidence="2"/>